<evidence type="ECO:0000313" key="2">
    <source>
        <dbReference type="Proteomes" id="UP001642720"/>
    </source>
</evidence>
<comment type="caution">
    <text evidence="1">The sequence shown here is derived from an EMBL/GenBank/DDBJ whole genome shotgun (WGS) entry which is preliminary data.</text>
</comment>
<keyword evidence="2" id="KW-1185">Reference proteome</keyword>
<dbReference type="Proteomes" id="UP001642720">
    <property type="component" value="Unassembled WGS sequence"/>
</dbReference>
<dbReference type="RefSeq" id="XP_073563411.1">
    <property type="nucleotide sequence ID" value="XM_073697559.1"/>
</dbReference>
<organism evidence="1 2">
    <name type="scientific">Trichoderma ghanense</name>
    <dbReference type="NCBI Taxonomy" id="65468"/>
    <lineage>
        <taxon>Eukaryota</taxon>
        <taxon>Fungi</taxon>
        <taxon>Dikarya</taxon>
        <taxon>Ascomycota</taxon>
        <taxon>Pezizomycotina</taxon>
        <taxon>Sordariomycetes</taxon>
        <taxon>Hypocreomycetidae</taxon>
        <taxon>Hypocreales</taxon>
        <taxon>Hypocreaceae</taxon>
        <taxon>Trichoderma</taxon>
    </lineage>
</organism>
<protein>
    <submittedName>
        <fullName evidence="1">Uncharacterized protein</fullName>
    </submittedName>
</protein>
<name>A0ABY2HIT5_9HYPO</name>
<dbReference type="GeneID" id="300572009"/>
<gene>
    <name evidence="1" type="ORF">CCMA1212_000074</name>
</gene>
<dbReference type="EMBL" id="PPTA01000001">
    <property type="protein sequence ID" value="TFB07210.1"/>
    <property type="molecule type" value="Genomic_DNA"/>
</dbReference>
<evidence type="ECO:0000313" key="1">
    <source>
        <dbReference type="EMBL" id="TFB07210.1"/>
    </source>
</evidence>
<reference evidence="1 2" key="1">
    <citation type="submission" date="2018-01" db="EMBL/GenBank/DDBJ databases">
        <title>Genome characterization of the sugarcane-associated fungus Trichoderma ghanense CCMA-1212 and their application in lignocelulose bioconversion.</title>
        <authorList>
            <person name="Steindorff A.S."/>
            <person name="Mendes T.D."/>
            <person name="Vilela E.S.D."/>
            <person name="Rodrigues D.S."/>
            <person name="Formighieri E.F."/>
            <person name="Melo I.S."/>
            <person name="Favaro L.C.L."/>
        </authorList>
    </citation>
    <scope>NUCLEOTIDE SEQUENCE [LARGE SCALE GENOMIC DNA]</scope>
    <source>
        <strain evidence="1 2">CCMA-1212</strain>
    </source>
</reference>
<sequence>MALKVPPPPLLRLRVSTGQIRDAAHRQQPDQGPRLSCLDACGPFADLPEPSNHTVPCCTDTAATFSCVTALSTIGLRSVPRQSLRHWLLNARSHLLEPRVCCLQEPLLLTDSCLVWGWAPSNDRRPTTARQNRRTLP</sequence>
<accession>A0ABY2HIT5</accession>
<proteinExistence type="predicted"/>